<feature type="binding site" description="in other chain" evidence="9">
    <location>
        <begin position="54"/>
        <end position="56"/>
    </location>
    <ligand>
        <name>ATP</name>
        <dbReference type="ChEBI" id="CHEBI:30616"/>
        <note>ligand shared between dimeric partners</note>
    </ligand>
</feature>
<organism evidence="12">
    <name type="scientific">uncultured delta proteobacterium</name>
    <dbReference type="NCBI Taxonomy" id="34034"/>
    <lineage>
        <taxon>Bacteria</taxon>
        <taxon>Deltaproteobacteria</taxon>
        <taxon>environmental samples</taxon>
    </lineage>
</organism>
<dbReference type="GO" id="GO:0004756">
    <property type="term" value="F:selenide, water dikinase activity"/>
    <property type="evidence" value="ECO:0007669"/>
    <property type="project" value="UniProtKB-UniRule"/>
</dbReference>
<evidence type="ECO:0000256" key="6">
    <source>
        <dbReference type="ARBA" id="ARBA00022840"/>
    </source>
</evidence>
<gene>
    <name evidence="9 12" type="primary">selD</name>
    <name evidence="12" type="ORF">KL86DPRO_11105</name>
</gene>
<evidence type="ECO:0000259" key="11">
    <source>
        <dbReference type="Pfam" id="PF02769"/>
    </source>
</evidence>
<feature type="domain" description="PurM-like C-terminal" evidence="11">
    <location>
        <begin position="176"/>
        <end position="348"/>
    </location>
</feature>
<dbReference type="InterPro" id="IPR004536">
    <property type="entry name" value="SPS/SelD"/>
</dbReference>
<accession>A0A212JBK9</accession>
<proteinExistence type="inferred from homology"/>
<dbReference type="Pfam" id="PF02769">
    <property type="entry name" value="AIRS_C"/>
    <property type="match status" value="1"/>
</dbReference>
<sequence>MENTAPVPAPIRLMDKSVAAGCAAKIPPDVLAGLLDLLPADPLAPGRLLTATRANEDAAVIRVPPGKALVQTVDFFTPVVNDPFAFGQIAAANALSDVYAMGGEPWSVMNIVCFPVRDYPASVLAGILAGGAAKAAEAGAVLAGGHSVNDTEIKYGMAVTGLVDPDAFAANTNLMPGQVLMLTKPLGTGILATAVKARWDGADAMEQALAATASKLNAGPAKAIRELGLRAATDITGFGLGGHLLEMAEASGVGIRLAASALPVLPYARDLAAEGLVPAGSYANRRFRRHDTQADPEVDPILMDIIFDPQTSGGIVLALDPTQVDGARAILAEHGDMGRVIGDVTAHPGGPRLHIV</sequence>
<evidence type="ECO:0000256" key="2">
    <source>
        <dbReference type="ARBA" id="ARBA00022679"/>
    </source>
</evidence>
<feature type="binding site" evidence="9">
    <location>
        <position position="57"/>
    </location>
    <ligand>
        <name>Mg(2+)</name>
        <dbReference type="ChEBI" id="CHEBI:18420"/>
    </ligand>
</feature>
<dbReference type="EC" id="2.7.9.3" evidence="9"/>
<evidence type="ECO:0000256" key="7">
    <source>
        <dbReference type="ARBA" id="ARBA00022842"/>
    </source>
</evidence>
<keyword evidence="8 9" id="KW-0711">Selenium</keyword>
<evidence type="ECO:0000256" key="1">
    <source>
        <dbReference type="ARBA" id="ARBA00008026"/>
    </source>
</evidence>
<keyword evidence="6 9" id="KW-0067">ATP-binding</keyword>
<dbReference type="InterPro" id="IPR016188">
    <property type="entry name" value="PurM-like_N"/>
</dbReference>
<dbReference type="SUPFAM" id="SSF56042">
    <property type="entry name" value="PurM C-terminal domain-like"/>
    <property type="match status" value="1"/>
</dbReference>
<protein>
    <recommendedName>
        <fullName evidence="9">Selenide, water dikinase</fullName>
        <ecNumber evidence="9">2.7.9.3</ecNumber>
    </recommendedName>
    <alternativeName>
        <fullName evidence="9">Selenium donor protein</fullName>
    </alternativeName>
    <alternativeName>
        <fullName evidence="9">Selenophosphate synthase</fullName>
    </alternativeName>
</protein>
<keyword evidence="7 9" id="KW-0460">Magnesium</keyword>
<dbReference type="NCBIfam" id="TIGR00476">
    <property type="entry name" value="selD"/>
    <property type="match status" value="1"/>
</dbReference>
<dbReference type="EMBL" id="FLUQ01000001">
    <property type="protein sequence ID" value="SBV96792.1"/>
    <property type="molecule type" value="Genomic_DNA"/>
</dbReference>
<dbReference type="InterPro" id="IPR036676">
    <property type="entry name" value="PurM-like_C_sf"/>
</dbReference>
<feature type="binding site" evidence="9">
    <location>
        <position position="97"/>
    </location>
    <ligand>
        <name>Mg(2+)</name>
        <dbReference type="ChEBI" id="CHEBI:18420"/>
    </ligand>
</feature>
<comment type="similarity">
    <text evidence="1 9">Belongs to the selenophosphate synthase 1 family. Class I subfamily.</text>
</comment>
<dbReference type="GO" id="GO:0016260">
    <property type="term" value="P:selenocysteine biosynthetic process"/>
    <property type="evidence" value="ECO:0007669"/>
    <property type="project" value="InterPro"/>
</dbReference>
<feature type="active site" evidence="9">
    <location>
        <position position="22"/>
    </location>
</feature>
<keyword evidence="2 9" id="KW-0808">Transferase</keyword>
<evidence type="ECO:0000256" key="5">
    <source>
        <dbReference type="ARBA" id="ARBA00022777"/>
    </source>
</evidence>
<keyword evidence="3 9" id="KW-0479">Metal-binding</keyword>
<comment type="function">
    <text evidence="9">Synthesizes selenophosphate from selenide and ATP.</text>
</comment>
<dbReference type="GO" id="GO:0005524">
    <property type="term" value="F:ATP binding"/>
    <property type="evidence" value="ECO:0007669"/>
    <property type="project" value="UniProtKB-UniRule"/>
</dbReference>
<dbReference type="PIRSF" id="PIRSF036407">
    <property type="entry name" value="Selenphspht_syn"/>
    <property type="match status" value="1"/>
</dbReference>
<dbReference type="AlphaFoldDB" id="A0A212JBK9"/>
<feature type="binding site" description="in other chain" evidence="9">
    <location>
        <position position="74"/>
    </location>
    <ligand>
        <name>ATP</name>
        <dbReference type="ChEBI" id="CHEBI:30616"/>
        <note>ligand shared between dimeric partners</note>
    </ligand>
</feature>
<dbReference type="GO" id="GO:0005737">
    <property type="term" value="C:cytoplasm"/>
    <property type="evidence" value="ECO:0007669"/>
    <property type="project" value="TreeGrafter"/>
</dbReference>
<evidence type="ECO:0000313" key="12">
    <source>
        <dbReference type="EMBL" id="SBV96792.1"/>
    </source>
</evidence>
<dbReference type="SUPFAM" id="SSF55326">
    <property type="entry name" value="PurM N-terminal domain-like"/>
    <property type="match status" value="1"/>
</dbReference>
<dbReference type="HAMAP" id="MF_00625">
    <property type="entry name" value="SelD"/>
    <property type="match status" value="1"/>
</dbReference>
<feature type="binding site" evidence="9">
    <location>
        <begin position="145"/>
        <end position="147"/>
    </location>
    <ligand>
        <name>ATP</name>
        <dbReference type="ChEBI" id="CHEBI:30616"/>
        <note>ligand shared between dimeric partners</note>
    </ligand>
</feature>
<evidence type="ECO:0000256" key="4">
    <source>
        <dbReference type="ARBA" id="ARBA00022741"/>
    </source>
</evidence>
<dbReference type="Gene3D" id="3.90.650.10">
    <property type="entry name" value="PurM-like C-terminal domain"/>
    <property type="match status" value="1"/>
</dbReference>
<dbReference type="InterPro" id="IPR010918">
    <property type="entry name" value="PurM-like_C_dom"/>
</dbReference>
<dbReference type="PANTHER" id="PTHR10256">
    <property type="entry name" value="SELENIDE, WATER DIKINASE"/>
    <property type="match status" value="1"/>
</dbReference>
<feature type="binding site" evidence="9">
    <location>
        <position position="234"/>
    </location>
    <ligand>
        <name>Mg(2+)</name>
        <dbReference type="ChEBI" id="CHEBI:18420"/>
    </ligand>
</feature>
<dbReference type="CDD" id="cd02195">
    <property type="entry name" value="SelD"/>
    <property type="match status" value="1"/>
</dbReference>
<evidence type="ECO:0000259" key="10">
    <source>
        <dbReference type="Pfam" id="PF00586"/>
    </source>
</evidence>
<feature type="site" description="Important for catalytic activity" evidence="9">
    <location>
        <position position="25"/>
    </location>
</feature>
<dbReference type="InterPro" id="IPR023061">
    <property type="entry name" value="SelD_I"/>
</dbReference>
<dbReference type="GO" id="GO:0000287">
    <property type="term" value="F:magnesium ion binding"/>
    <property type="evidence" value="ECO:0007669"/>
    <property type="project" value="UniProtKB-UniRule"/>
</dbReference>
<dbReference type="PANTHER" id="PTHR10256:SF0">
    <property type="entry name" value="INACTIVE SELENIDE, WATER DIKINASE-LIKE PROTEIN-RELATED"/>
    <property type="match status" value="1"/>
</dbReference>
<keyword evidence="4 9" id="KW-0547">Nucleotide-binding</keyword>
<evidence type="ECO:0000256" key="3">
    <source>
        <dbReference type="ARBA" id="ARBA00022723"/>
    </source>
</evidence>
<reference evidence="12" key="1">
    <citation type="submission" date="2016-04" db="EMBL/GenBank/DDBJ databases">
        <authorList>
            <person name="Evans L.H."/>
            <person name="Alamgir A."/>
            <person name="Owens N."/>
            <person name="Weber N.D."/>
            <person name="Virtaneva K."/>
            <person name="Barbian K."/>
            <person name="Babar A."/>
            <person name="Rosenke K."/>
        </authorList>
    </citation>
    <scope>NUCLEOTIDE SEQUENCE</scope>
    <source>
        <strain evidence="12">86</strain>
    </source>
</reference>
<comment type="catalytic activity">
    <reaction evidence="9">
        <text>hydrogenselenide + ATP + H2O = selenophosphate + AMP + phosphate + 2 H(+)</text>
        <dbReference type="Rhea" id="RHEA:18737"/>
        <dbReference type="ChEBI" id="CHEBI:15377"/>
        <dbReference type="ChEBI" id="CHEBI:15378"/>
        <dbReference type="ChEBI" id="CHEBI:16144"/>
        <dbReference type="ChEBI" id="CHEBI:29317"/>
        <dbReference type="ChEBI" id="CHEBI:30616"/>
        <dbReference type="ChEBI" id="CHEBI:43474"/>
        <dbReference type="ChEBI" id="CHEBI:456215"/>
        <dbReference type="EC" id="2.7.9.3"/>
    </reaction>
</comment>
<evidence type="ECO:0000256" key="9">
    <source>
        <dbReference type="HAMAP-Rule" id="MF_00625"/>
    </source>
</evidence>
<comment type="cofactor">
    <cofactor evidence="9">
        <name>Mg(2+)</name>
        <dbReference type="ChEBI" id="CHEBI:18420"/>
    </cofactor>
    <text evidence="9">Binds 1 Mg(2+) ion per monomer.</text>
</comment>
<name>A0A212JBK9_9DELT</name>
<feature type="binding site" description="in other chain" evidence="9">
    <location>
        <position position="25"/>
    </location>
    <ligand>
        <name>ATP</name>
        <dbReference type="ChEBI" id="CHEBI:30616"/>
        <note>ligand shared between dimeric partners</note>
    </ligand>
</feature>
<dbReference type="Pfam" id="PF00586">
    <property type="entry name" value="AIRS"/>
    <property type="match status" value="1"/>
</dbReference>
<feature type="binding site" description="in other chain" evidence="9">
    <location>
        <position position="97"/>
    </location>
    <ligand>
        <name>ATP</name>
        <dbReference type="ChEBI" id="CHEBI:30616"/>
        <note>ligand shared between dimeric partners</note>
    </ligand>
</feature>
<dbReference type="Gene3D" id="3.30.1330.10">
    <property type="entry name" value="PurM-like, N-terminal domain"/>
    <property type="match status" value="1"/>
</dbReference>
<comment type="subunit">
    <text evidence="9">Homodimer.</text>
</comment>
<dbReference type="InterPro" id="IPR036921">
    <property type="entry name" value="PurM-like_N_sf"/>
</dbReference>
<keyword evidence="5 9" id="KW-0418">Kinase</keyword>
<feature type="domain" description="PurM-like N-terminal" evidence="10">
    <location>
        <begin position="56"/>
        <end position="163"/>
    </location>
</feature>
<evidence type="ECO:0000256" key="8">
    <source>
        <dbReference type="ARBA" id="ARBA00023266"/>
    </source>
</evidence>